<dbReference type="NCBIfam" id="TIGR00765">
    <property type="entry name" value="yihY_not_rbn"/>
    <property type="match status" value="1"/>
</dbReference>
<evidence type="ECO:0000256" key="3">
    <source>
        <dbReference type="ARBA" id="ARBA00022519"/>
    </source>
</evidence>
<comment type="caution">
    <text evidence="8">The sequence shown here is derived from an EMBL/GenBank/DDBJ whole genome shotgun (WGS) entry which is preliminary data.</text>
</comment>
<keyword evidence="5 7" id="KW-1133">Transmembrane helix</keyword>
<feature type="transmembrane region" description="Helical" evidence="7">
    <location>
        <begin position="27"/>
        <end position="56"/>
    </location>
</feature>
<evidence type="ECO:0000256" key="5">
    <source>
        <dbReference type="ARBA" id="ARBA00022989"/>
    </source>
</evidence>
<accession>A0A917CQG7</accession>
<reference evidence="8" key="1">
    <citation type="journal article" date="2014" name="Int. J. Syst. Evol. Microbiol.">
        <title>Complete genome sequence of Corynebacterium casei LMG S-19264T (=DSM 44701T), isolated from a smear-ripened cheese.</title>
        <authorList>
            <consortium name="US DOE Joint Genome Institute (JGI-PGF)"/>
            <person name="Walter F."/>
            <person name="Albersmeier A."/>
            <person name="Kalinowski J."/>
            <person name="Ruckert C."/>
        </authorList>
    </citation>
    <scope>NUCLEOTIDE SEQUENCE</scope>
    <source>
        <strain evidence="8">CGMCC 1.12181</strain>
    </source>
</reference>
<gene>
    <name evidence="8" type="ORF">GCM10011365_14170</name>
</gene>
<evidence type="ECO:0000256" key="6">
    <source>
        <dbReference type="ARBA" id="ARBA00023136"/>
    </source>
</evidence>
<feature type="transmembrane region" description="Helical" evidence="7">
    <location>
        <begin position="136"/>
        <end position="159"/>
    </location>
</feature>
<dbReference type="InterPro" id="IPR017039">
    <property type="entry name" value="Virul_fac_BrkB"/>
</dbReference>
<evidence type="ECO:0000256" key="1">
    <source>
        <dbReference type="ARBA" id="ARBA00004651"/>
    </source>
</evidence>
<dbReference type="HAMAP" id="MF_00672">
    <property type="entry name" value="UPF0761"/>
    <property type="match status" value="1"/>
</dbReference>
<keyword evidence="3" id="KW-0997">Cell inner membrane</keyword>
<reference evidence="8" key="2">
    <citation type="submission" date="2020-09" db="EMBL/GenBank/DDBJ databases">
        <authorList>
            <person name="Sun Q."/>
            <person name="Zhou Y."/>
        </authorList>
    </citation>
    <scope>NUCLEOTIDE SEQUENCE</scope>
    <source>
        <strain evidence="8">CGMCC 1.12181</strain>
    </source>
</reference>
<keyword evidence="9" id="KW-1185">Reference proteome</keyword>
<comment type="subcellular location">
    <subcellularLocation>
        <location evidence="1 7">Cell membrane</location>
        <topology evidence="1 7">Multi-pass membrane protein</topology>
    </subcellularLocation>
</comment>
<dbReference type="InterPro" id="IPR023679">
    <property type="entry name" value="UPF0761_bac"/>
</dbReference>
<protein>
    <recommendedName>
        <fullName evidence="7">UPF0761 membrane protein GCM10011365_14170</fullName>
    </recommendedName>
</protein>
<evidence type="ECO:0000256" key="7">
    <source>
        <dbReference type="HAMAP-Rule" id="MF_00672"/>
    </source>
</evidence>
<dbReference type="EMBL" id="BMEO01000005">
    <property type="protein sequence ID" value="GGF94078.1"/>
    <property type="molecule type" value="Genomic_DNA"/>
</dbReference>
<comment type="similarity">
    <text evidence="7">Belongs to the UPF0761 family.</text>
</comment>
<sequence length="401" mass="45700">MADYQRLRDNSKYFIQELFRRYIQDEVALAAGSLAYTSLLALVPLMAVLVTVFSAMPLFEDASEMLQDFIFQNFVPTSGEILQTHILGFVEKVRSLTVTMFLAVFVTSLLLMQTMEKALNRIFATKPSGRFMKKVLMYWAVLTMGPLLVGGGIAMSSSVLQYSAFAGAKTFLLKVMPVLASTVGFFLIYLVVPNTKIKWRHALAGAVFAAILFELAKLAFTFYVTKIPTYEKVYGALATVPLFLIWLYVSWNIILLGGTMTATLSSSKWRVRTRQYRTEQRFVLLLAILKMLRQAHIKGETLNYQTMADQLSFVPDNELSAQLCWLQDEHFISLDNEGEYLLQKDLSRLSGREFYKKGNYKIPLEADAYFAEFQSILDEFWKPKDNLLSQSMDSILEQTEQ</sequence>
<feature type="transmembrane region" description="Helical" evidence="7">
    <location>
        <begin position="203"/>
        <end position="223"/>
    </location>
</feature>
<organism evidence="8 9">
    <name type="scientific">Marinicella pacifica</name>
    <dbReference type="NCBI Taxonomy" id="1171543"/>
    <lineage>
        <taxon>Bacteria</taxon>
        <taxon>Pseudomonadati</taxon>
        <taxon>Pseudomonadota</taxon>
        <taxon>Gammaproteobacteria</taxon>
        <taxon>Lysobacterales</taxon>
        <taxon>Marinicellaceae</taxon>
        <taxon>Marinicella</taxon>
    </lineage>
</organism>
<keyword evidence="4 7" id="KW-0812">Transmembrane</keyword>
<dbReference type="PANTHER" id="PTHR30213:SF0">
    <property type="entry name" value="UPF0761 MEMBRANE PROTEIN YIHY"/>
    <property type="match status" value="1"/>
</dbReference>
<feature type="transmembrane region" description="Helical" evidence="7">
    <location>
        <begin position="243"/>
        <end position="264"/>
    </location>
</feature>
<dbReference type="GO" id="GO:0005886">
    <property type="term" value="C:plasma membrane"/>
    <property type="evidence" value="ECO:0007669"/>
    <property type="project" value="UniProtKB-SubCell"/>
</dbReference>
<evidence type="ECO:0000256" key="2">
    <source>
        <dbReference type="ARBA" id="ARBA00022475"/>
    </source>
</evidence>
<keyword evidence="2 7" id="KW-1003">Cell membrane</keyword>
<dbReference type="Proteomes" id="UP000605253">
    <property type="component" value="Unassembled WGS sequence"/>
</dbReference>
<keyword evidence="6 7" id="KW-0472">Membrane</keyword>
<evidence type="ECO:0000256" key="4">
    <source>
        <dbReference type="ARBA" id="ARBA00022692"/>
    </source>
</evidence>
<feature type="transmembrane region" description="Helical" evidence="7">
    <location>
        <begin position="171"/>
        <end position="191"/>
    </location>
</feature>
<feature type="transmembrane region" description="Helical" evidence="7">
    <location>
        <begin position="96"/>
        <end position="115"/>
    </location>
</feature>
<evidence type="ECO:0000313" key="8">
    <source>
        <dbReference type="EMBL" id="GGF94078.1"/>
    </source>
</evidence>
<dbReference type="RefSeq" id="WP_188365015.1">
    <property type="nucleotide sequence ID" value="NZ_BAABJF010000002.1"/>
</dbReference>
<dbReference type="PANTHER" id="PTHR30213">
    <property type="entry name" value="INNER MEMBRANE PROTEIN YHJD"/>
    <property type="match status" value="1"/>
</dbReference>
<dbReference type="AlphaFoldDB" id="A0A917CQG7"/>
<proteinExistence type="inferred from homology"/>
<name>A0A917CQG7_9GAMM</name>
<evidence type="ECO:0000313" key="9">
    <source>
        <dbReference type="Proteomes" id="UP000605253"/>
    </source>
</evidence>
<dbReference type="Pfam" id="PF03631">
    <property type="entry name" value="Virul_fac_BrkB"/>
    <property type="match status" value="1"/>
</dbReference>